<accession>B8B1C5</accession>
<evidence type="ECO:0000313" key="10">
    <source>
        <dbReference type="EMBL" id="EEC80528.1"/>
    </source>
</evidence>
<evidence type="ECO:0000256" key="6">
    <source>
        <dbReference type="ARBA" id="ARBA00023242"/>
    </source>
</evidence>
<keyword evidence="6" id="KW-0539">Nucleus</keyword>
<proteinExistence type="predicted"/>
<dbReference type="FunFam" id="4.10.1060.10:FF:000017">
    <property type="entry name" value="FUS RNA-binding protein"/>
    <property type="match status" value="1"/>
</dbReference>
<feature type="compositionally biased region" description="Basic and acidic residues" evidence="8">
    <location>
        <begin position="392"/>
        <end position="443"/>
    </location>
</feature>
<feature type="region of interest" description="Disordered" evidence="8">
    <location>
        <begin position="250"/>
        <end position="281"/>
    </location>
</feature>
<feature type="compositionally biased region" description="Basic and acidic residues" evidence="8">
    <location>
        <begin position="454"/>
        <end position="464"/>
    </location>
</feature>
<dbReference type="InterPro" id="IPR034870">
    <property type="entry name" value="TET_fam"/>
</dbReference>
<dbReference type="InterPro" id="IPR001876">
    <property type="entry name" value="Znf_RanBP2"/>
</dbReference>
<dbReference type="EMBL" id="CM000131">
    <property type="protein sequence ID" value="EEC80528.1"/>
    <property type="molecule type" value="Genomic_DNA"/>
</dbReference>
<keyword evidence="3 7" id="KW-0863">Zinc-finger</keyword>
<keyword evidence="5" id="KW-0694">RNA-binding</keyword>
<evidence type="ECO:0000256" key="4">
    <source>
        <dbReference type="ARBA" id="ARBA00022833"/>
    </source>
</evidence>
<dbReference type="GO" id="GO:0003723">
    <property type="term" value="F:RNA binding"/>
    <property type="evidence" value="ECO:0007669"/>
    <property type="project" value="UniProtKB-KW"/>
</dbReference>
<evidence type="ECO:0000256" key="7">
    <source>
        <dbReference type="PROSITE-ProRule" id="PRU00322"/>
    </source>
</evidence>
<feature type="region of interest" description="Disordered" evidence="8">
    <location>
        <begin position="1"/>
        <end position="167"/>
    </location>
</feature>
<dbReference type="HOGENOM" id="CLU_571579_0_0_1"/>
<gene>
    <name evidence="10" type="ORF">OsI_22809</name>
</gene>
<feature type="domain" description="RanBP2-type" evidence="9">
    <location>
        <begin position="303"/>
        <end position="334"/>
    </location>
</feature>
<dbReference type="PROSITE" id="PS01358">
    <property type="entry name" value="ZF_RANBP2_1"/>
    <property type="match status" value="1"/>
</dbReference>
<sequence>MRPRGRGDDVDEEEEEEAVDYSPHRSELEPEPEPEPESETDADADADAALQPPPPPPARAPLSSLVVKPSREGDGASSSSPDAAAAAARSSPTPAAGAPGRHRGPSLPRRRRDLSPPERERRRSPPPPLLARRRPPGSPPPQRRRLSPPPTRRLTPPDFQPRHPRPYHELQGEVIPCCKQLSVQASSLFECLIGSVQAFADHLPNMLWGWGTVVEKEGYGMHAGLSPQRQHRPENRSFDDTFGPRYAHGYQGGGRGVARFRDGSPPYGRGGRSYGRGSGAPGKEFINIDGEYVHRNDPNLSPREGDWICQNPNCGNLNFARRTHCNNCNKYRYSREVCEPGHSPHRDYVNPPRGPARNLGPSDRAPPREMARYGSPPRGWGSDPKGYPARSPPDHAGRYADPVQRERMGFRGDCQLRDRVKHDWSSAEDYNPRERPHDMYLERSRRRSVSSRDNWGHNMRDRSRSPAGGRLKGSFTGGGRPDLYADPYAGRGRPNNLDDVRGHGRGRGRGRGYIPGGATYLGKGRGDRRAAPSSRNDGSY</sequence>
<organism evidence="10 11">
    <name type="scientific">Oryza sativa subsp. indica</name>
    <name type="common">Rice</name>
    <dbReference type="NCBI Taxonomy" id="39946"/>
    <lineage>
        <taxon>Eukaryota</taxon>
        <taxon>Viridiplantae</taxon>
        <taxon>Streptophyta</taxon>
        <taxon>Embryophyta</taxon>
        <taxon>Tracheophyta</taxon>
        <taxon>Spermatophyta</taxon>
        <taxon>Magnoliopsida</taxon>
        <taxon>Liliopsida</taxon>
        <taxon>Poales</taxon>
        <taxon>Poaceae</taxon>
        <taxon>BOP clade</taxon>
        <taxon>Oryzoideae</taxon>
        <taxon>Oryzeae</taxon>
        <taxon>Oryzinae</taxon>
        <taxon>Oryza</taxon>
        <taxon>Oryza sativa</taxon>
    </lineage>
</organism>
<feature type="compositionally biased region" description="Basic and acidic residues" evidence="8">
    <location>
        <begin position="113"/>
        <end position="123"/>
    </location>
</feature>
<feature type="compositionally biased region" description="Acidic residues" evidence="8">
    <location>
        <begin position="29"/>
        <end position="46"/>
    </location>
</feature>
<comment type="subcellular location">
    <subcellularLocation>
        <location evidence="1">Nucleus</location>
    </subcellularLocation>
</comment>
<dbReference type="SMART" id="SM00547">
    <property type="entry name" value="ZnF_RBZ"/>
    <property type="match status" value="1"/>
</dbReference>
<evidence type="ECO:0000313" key="11">
    <source>
        <dbReference type="Proteomes" id="UP000007015"/>
    </source>
</evidence>
<evidence type="ECO:0000256" key="8">
    <source>
        <dbReference type="SAM" id="MobiDB-lite"/>
    </source>
</evidence>
<dbReference type="GO" id="GO:0005634">
    <property type="term" value="C:nucleus"/>
    <property type="evidence" value="ECO:0007669"/>
    <property type="project" value="UniProtKB-SubCell"/>
</dbReference>
<evidence type="ECO:0000259" key="9">
    <source>
        <dbReference type="PROSITE" id="PS50199"/>
    </source>
</evidence>
<dbReference type="Gene3D" id="4.10.1060.10">
    <property type="entry name" value="Zinc finger, RanBP2-type"/>
    <property type="match status" value="1"/>
</dbReference>
<evidence type="ECO:0000256" key="5">
    <source>
        <dbReference type="ARBA" id="ARBA00022884"/>
    </source>
</evidence>
<reference evidence="10 11" key="1">
    <citation type="journal article" date="2005" name="PLoS Biol.">
        <title>The genomes of Oryza sativa: a history of duplications.</title>
        <authorList>
            <person name="Yu J."/>
            <person name="Wang J."/>
            <person name="Lin W."/>
            <person name="Li S."/>
            <person name="Li H."/>
            <person name="Zhou J."/>
            <person name="Ni P."/>
            <person name="Dong W."/>
            <person name="Hu S."/>
            <person name="Zeng C."/>
            <person name="Zhang J."/>
            <person name="Zhang Y."/>
            <person name="Li R."/>
            <person name="Xu Z."/>
            <person name="Li S."/>
            <person name="Li X."/>
            <person name="Zheng H."/>
            <person name="Cong L."/>
            <person name="Lin L."/>
            <person name="Yin J."/>
            <person name="Geng J."/>
            <person name="Li G."/>
            <person name="Shi J."/>
            <person name="Liu J."/>
            <person name="Lv H."/>
            <person name="Li J."/>
            <person name="Wang J."/>
            <person name="Deng Y."/>
            <person name="Ran L."/>
            <person name="Shi X."/>
            <person name="Wang X."/>
            <person name="Wu Q."/>
            <person name="Li C."/>
            <person name="Ren X."/>
            <person name="Wang J."/>
            <person name="Wang X."/>
            <person name="Li D."/>
            <person name="Liu D."/>
            <person name="Zhang X."/>
            <person name="Ji Z."/>
            <person name="Zhao W."/>
            <person name="Sun Y."/>
            <person name="Zhang Z."/>
            <person name="Bao J."/>
            <person name="Han Y."/>
            <person name="Dong L."/>
            <person name="Ji J."/>
            <person name="Chen P."/>
            <person name="Wu S."/>
            <person name="Liu J."/>
            <person name="Xiao Y."/>
            <person name="Bu D."/>
            <person name="Tan J."/>
            <person name="Yang L."/>
            <person name="Ye C."/>
            <person name="Zhang J."/>
            <person name="Xu J."/>
            <person name="Zhou Y."/>
            <person name="Yu Y."/>
            <person name="Zhang B."/>
            <person name="Zhuang S."/>
            <person name="Wei H."/>
            <person name="Liu B."/>
            <person name="Lei M."/>
            <person name="Yu H."/>
            <person name="Li Y."/>
            <person name="Xu H."/>
            <person name="Wei S."/>
            <person name="He X."/>
            <person name="Fang L."/>
            <person name="Zhang Z."/>
            <person name="Zhang Y."/>
            <person name="Huang X."/>
            <person name="Su Z."/>
            <person name="Tong W."/>
            <person name="Li J."/>
            <person name="Tong Z."/>
            <person name="Li S."/>
            <person name="Ye J."/>
            <person name="Wang L."/>
            <person name="Fang L."/>
            <person name="Lei T."/>
            <person name="Chen C."/>
            <person name="Chen H."/>
            <person name="Xu Z."/>
            <person name="Li H."/>
            <person name="Huang H."/>
            <person name="Zhang F."/>
            <person name="Xu H."/>
            <person name="Li N."/>
            <person name="Zhao C."/>
            <person name="Li S."/>
            <person name="Dong L."/>
            <person name="Huang Y."/>
            <person name="Li L."/>
            <person name="Xi Y."/>
            <person name="Qi Q."/>
            <person name="Li W."/>
            <person name="Zhang B."/>
            <person name="Hu W."/>
            <person name="Zhang Y."/>
            <person name="Tian X."/>
            <person name="Jiao Y."/>
            <person name="Liang X."/>
            <person name="Jin J."/>
            <person name="Gao L."/>
            <person name="Zheng W."/>
            <person name="Hao B."/>
            <person name="Liu S."/>
            <person name="Wang W."/>
            <person name="Yuan L."/>
            <person name="Cao M."/>
            <person name="McDermott J."/>
            <person name="Samudrala R."/>
            <person name="Wang J."/>
            <person name="Wong G.K."/>
            <person name="Yang H."/>
        </authorList>
    </citation>
    <scope>NUCLEOTIDE SEQUENCE [LARGE SCALE GENOMIC DNA]</scope>
    <source>
        <strain evidence="11">cv. 93-11</strain>
    </source>
</reference>
<dbReference type="InterPro" id="IPR036443">
    <property type="entry name" value="Znf_RanBP2_sf"/>
</dbReference>
<evidence type="ECO:0000256" key="3">
    <source>
        <dbReference type="ARBA" id="ARBA00022771"/>
    </source>
</evidence>
<feature type="compositionally biased region" description="Low complexity" evidence="8">
    <location>
        <begin position="75"/>
        <end position="99"/>
    </location>
</feature>
<evidence type="ECO:0000256" key="2">
    <source>
        <dbReference type="ARBA" id="ARBA00022723"/>
    </source>
</evidence>
<protein>
    <recommendedName>
        <fullName evidence="9">RanBP2-type domain-containing protein</fullName>
    </recommendedName>
</protein>
<dbReference type="Gramene" id="BGIOSGA021314-TA">
    <property type="protein sequence ID" value="BGIOSGA021314-PA"/>
    <property type="gene ID" value="BGIOSGA021314"/>
</dbReference>
<feature type="compositionally biased region" description="Pro residues" evidence="8">
    <location>
        <begin position="136"/>
        <end position="151"/>
    </location>
</feature>
<dbReference type="PROSITE" id="PS50199">
    <property type="entry name" value="ZF_RANBP2_2"/>
    <property type="match status" value="1"/>
</dbReference>
<feature type="compositionally biased region" description="Gly residues" evidence="8">
    <location>
        <begin position="268"/>
        <end position="280"/>
    </location>
</feature>
<keyword evidence="11" id="KW-1185">Reference proteome</keyword>
<name>B8B1C5_ORYSI</name>
<feature type="compositionally biased region" description="Basic and acidic residues" evidence="8">
    <location>
        <begin position="339"/>
        <end position="348"/>
    </location>
</feature>
<dbReference type="SUPFAM" id="SSF90209">
    <property type="entry name" value="Ran binding protein zinc finger-like"/>
    <property type="match status" value="1"/>
</dbReference>
<dbReference type="GO" id="GO:0006355">
    <property type="term" value="P:regulation of DNA-templated transcription"/>
    <property type="evidence" value="ECO:0007669"/>
    <property type="project" value="InterPro"/>
</dbReference>
<dbReference type="PANTHER" id="PTHR23238">
    <property type="entry name" value="RNA BINDING PROTEIN"/>
    <property type="match status" value="1"/>
</dbReference>
<dbReference type="STRING" id="39946.B8B1C5"/>
<feature type="compositionally biased region" description="Acidic residues" evidence="8">
    <location>
        <begin position="9"/>
        <end position="19"/>
    </location>
</feature>
<dbReference type="OMA" id="FHERPAT"/>
<keyword evidence="4" id="KW-0862">Zinc</keyword>
<dbReference type="AlphaFoldDB" id="B8B1C5"/>
<keyword evidence="2" id="KW-0479">Metal-binding</keyword>
<feature type="region of interest" description="Disordered" evidence="8">
    <location>
        <begin position="339"/>
        <end position="540"/>
    </location>
</feature>
<feature type="compositionally biased region" description="Basic residues" evidence="8">
    <location>
        <begin position="100"/>
        <end position="112"/>
    </location>
</feature>
<dbReference type="GO" id="GO:0008270">
    <property type="term" value="F:zinc ion binding"/>
    <property type="evidence" value="ECO:0007669"/>
    <property type="project" value="UniProtKB-KW"/>
</dbReference>
<evidence type="ECO:0000256" key="1">
    <source>
        <dbReference type="ARBA" id="ARBA00004123"/>
    </source>
</evidence>
<dbReference type="Proteomes" id="UP000007015">
    <property type="component" value="Chromosome 6"/>
</dbReference>